<evidence type="ECO:0000256" key="9">
    <source>
        <dbReference type="SAM" id="MobiDB-lite"/>
    </source>
</evidence>
<evidence type="ECO:0000256" key="2">
    <source>
        <dbReference type="ARBA" id="ARBA00009215"/>
    </source>
</evidence>
<dbReference type="PANTHER" id="PTHR24016:SF0">
    <property type="entry name" value="CONSERVED OLIGOMERIC GOLGI COMPLEX SUBUNIT 4"/>
    <property type="match status" value="1"/>
</dbReference>
<dbReference type="InterPro" id="IPR048682">
    <property type="entry name" value="COG4"/>
</dbReference>
<keyword evidence="4" id="KW-0813">Transport</keyword>
<keyword evidence="7" id="KW-0472">Membrane</keyword>
<evidence type="ECO:0000256" key="8">
    <source>
        <dbReference type="ARBA" id="ARBA00031340"/>
    </source>
</evidence>
<evidence type="ECO:0000256" key="1">
    <source>
        <dbReference type="ARBA" id="ARBA00004395"/>
    </source>
</evidence>
<dbReference type="Gene3D" id="1.20.58.1970">
    <property type="match status" value="1"/>
</dbReference>
<evidence type="ECO:0000256" key="3">
    <source>
        <dbReference type="ARBA" id="ARBA00020975"/>
    </source>
</evidence>
<sequence length="754" mass="84309">MDHGSTTTEQSSTLGFHEDLKPIKSLTSLSDILSTLSTIQSQEADISQSLSSLLSSREPIDAFLAQLQTLVPQIDEIRLDAVLLSEKVSKTAKTAERVGGRVRSLDEEMRRVRMSVERVGLVMELKSSLSSFNSAMEAQDYDSATRHCAKAMALPPDIIGGQFAEATVPTSELPLPPSETLQAAREQLLEIFKREFEAASRARDSAAISRFFKLFPAVGWEEEGLQAYAAFVVDLVRSRPPVPAKLSSPLYYVASLTSLFESIAKIVDQHQPVVEKYYGGGKMSSVIRKLLNECDRVVATLLEGWEEDRSAKRTLSDVRSLQTRKVGVSPDDGPDPREIDKLLNEVASIAGRWNLFRQFLVDRLSPDTPSNPEDGTTENDPENSNHARVDLDDPSTEAGLHDPYAPLKESRCRAVFDDLLNNYYLPLETWYLKVIIEKAHRVATVDTSAAPPITTMPDDVFYVLKAVLTRTISAGDVSTVAKMTTRVSDILDRDLGGVLKSKLDNVYSGLVPSGTAVKAEKESRTAFVTHLNDLETSASHLERLIRDMVHSNIIPQIYSSNDIPNVQTELSSLASVVTKFRGAVKAGVDQIFSQLVRPRIRQFVTDLYKDTSYSLTEDSYAVAEQQDVVRKRFIKGWEALTDGFQDTFTEFNYRHFFFLVVDVLVRPWEKQVLSMRYTELGAIRFDHDLRSAMTFLSSQTIFGDVREKFQRLQQISTLLNLDMEEDVDDFYSSSGTVWKLNANEARSIVNLRVG</sequence>
<dbReference type="AlphaFoldDB" id="A0A165AN69"/>
<keyword evidence="5" id="KW-0653">Protein transport</keyword>
<feature type="region of interest" description="Disordered" evidence="9">
    <location>
        <begin position="364"/>
        <end position="403"/>
    </location>
</feature>
<evidence type="ECO:0000256" key="4">
    <source>
        <dbReference type="ARBA" id="ARBA00022448"/>
    </source>
</evidence>
<dbReference type="Pfam" id="PF08318">
    <property type="entry name" value="COG4_m"/>
    <property type="match status" value="1"/>
</dbReference>
<dbReference type="Proteomes" id="UP000076722">
    <property type="component" value="Unassembled WGS sequence"/>
</dbReference>
<dbReference type="GO" id="GO:0015031">
    <property type="term" value="P:protein transport"/>
    <property type="evidence" value="ECO:0007669"/>
    <property type="project" value="UniProtKB-KW"/>
</dbReference>
<name>A0A165AN69_9AGAM</name>
<comment type="similarity">
    <text evidence="2">Belongs to the COG4 family.</text>
</comment>
<dbReference type="PANTHER" id="PTHR24016">
    <property type="entry name" value="CONSERVED OLIGOMERIC GOLGI COMPLEX SUBUNIT 4"/>
    <property type="match status" value="1"/>
</dbReference>
<keyword evidence="12" id="KW-1185">Reference proteome</keyword>
<dbReference type="InterPro" id="IPR048680">
    <property type="entry name" value="COG4_N"/>
</dbReference>
<organism evidence="11 12">
    <name type="scientific">Sistotremastrum niveocremeum HHB9708</name>
    <dbReference type="NCBI Taxonomy" id="1314777"/>
    <lineage>
        <taxon>Eukaryota</taxon>
        <taxon>Fungi</taxon>
        <taxon>Dikarya</taxon>
        <taxon>Basidiomycota</taxon>
        <taxon>Agaricomycotina</taxon>
        <taxon>Agaricomycetes</taxon>
        <taxon>Sistotremastrales</taxon>
        <taxon>Sistotremastraceae</taxon>
        <taxon>Sertulicium</taxon>
        <taxon>Sertulicium niveocremeum</taxon>
    </lineage>
</organism>
<dbReference type="SMART" id="SM00762">
    <property type="entry name" value="Cog4"/>
    <property type="match status" value="1"/>
</dbReference>
<dbReference type="GO" id="GO:0000139">
    <property type="term" value="C:Golgi membrane"/>
    <property type="evidence" value="ECO:0007669"/>
    <property type="project" value="UniProtKB-SubCell"/>
</dbReference>
<evidence type="ECO:0000256" key="6">
    <source>
        <dbReference type="ARBA" id="ARBA00023034"/>
    </source>
</evidence>
<dbReference type="OrthoDB" id="47059at2759"/>
<evidence type="ECO:0000256" key="7">
    <source>
        <dbReference type="ARBA" id="ARBA00023136"/>
    </source>
</evidence>
<feature type="domain" description="COG4 transport protein middle alpha-helical bundle" evidence="10">
    <location>
        <begin position="181"/>
        <end position="504"/>
    </location>
</feature>
<protein>
    <recommendedName>
        <fullName evidence="3">Conserved oligomeric Golgi complex subunit 4</fullName>
    </recommendedName>
    <alternativeName>
        <fullName evidence="8">Component of oligomeric Golgi complex 4</fullName>
    </alternativeName>
</protein>
<gene>
    <name evidence="11" type="ORF">SISNIDRAFT_403479</name>
</gene>
<dbReference type="Gene3D" id="1.10.287.1060">
    <property type="entry name" value="ESAT-6-like"/>
    <property type="match status" value="1"/>
</dbReference>
<dbReference type="Pfam" id="PF20662">
    <property type="entry name" value="COG4_C"/>
    <property type="match status" value="1"/>
</dbReference>
<evidence type="ECO:0000313" key="11">
    <source>
        <dbReference type="EMBL" id="KZS99327.1"/>
    </source>
</evidence>
<keyword evidence="6" id="KW-0333">Golgi apparatus</keyword>
<dbReference type="EMBL" id="KV419394">
    <property type="protein sequence ID" value="KZS99327.1"/>
    <property type="molecule type" value="Genomic_DNA"/>
</dbReference>
<evidence type="ECO:0000259" key="10">
    <source>
        <dbReference type="SMART" id="SM00762"/>
    </source>
</evidence>
<reference evidence="11 12" key="1">
    <citation type="journal article" date="2016" name="Mol. Biol. Evol.">
        <title>Comparative Genomics of Early-Diverging Mushroom-Forming Fungi Provides Insights into the Origins of Lignocellulose Decay Capabilities.</title>
        <authorList>
            <person name="Nagy L.G."/>
            <person name="Riley R."/>
            <person name="Tritt A."/>
            <person name="Adam C."/>
            <person name="Daum C."/>
            <person name="Floudas D."/>
            <person name="Sun H."/>
            <person name="Yadav J.S."/>
            <person name="Pangilinan J."/>
            <person name="Larsson K.H."/>
            <person name="Matsuura K."/>
            <person name="Barry K."/>
            <person name="Labutti K."/>
            <person name="Kuo R."/>
            <person name="Ohm R.A."/>
            <person name="Bhattacharya S.S."/>
            <person name="Shirouzu T."/>
            <person name="Yoshinaga Y."/>
            <person name="Martin F.M."/>
            <person name="Grigoriev I.V."/>
            <person name="Hibbett D.S."/>
        </authorList>
    </citation>
    <scope>NUCLEOTIDE SEQUENCE [LARGE SCALE GENOMIC DNA]</scope>
    <source>
        <strain evidence="11 12">HHB9708</strain>
    </source>
</reference>
<dbReference type="InterPro" id="IPR048684">
    <property type="entry name" value="COG4_C"/>
</dbReference>
<evidence type="ECO:0000256" key="5">
    <source>
        <dbReference type="ARBA" id="ARBA00022927"/>
    </source>
</evidence>
<comment type="subcellular location">
    <subcellularLocation>
        <location evidence="1">Golgi apparatus membrane</location>
        <topology evidence="1">Peripheral membrane protein</topology>
    </subcellularLocation>
</comment>
<dbReference type="Pfam" id="PF20663">
    <property type="entry name" value="COG4_N"/>
    <property type="match status" value="1"/>
</dbReference>
<accession>A0A165AN69</accession>
<dbReference type="InterPro" id="IPR013167">
    <property type="entry name" value="COG4_M"/>
</dbReference>
<dbReference type="STRING" id="1314777.A0A165AN69"/>
<evidence type="ECO:0000313" key="12">
    <source>
        <dbReference type="Proteomes" id="UP000076722"/>
    </source>
</evidence>
<proteinExistence type="inferred from homology"/>